<protein>
    <submittedName>
        <fullName evidence="1">Uncharacterized protein</fullName>
    </submittedName>
</protein>
<reference evidence="1" key="1">
    <citation type="submission" date="2014-11" db="EMBL/GenBank/DDBJ databases">
        <authorList>
            <person name="Amaro Gonzalez C."/>
        </authorList>
    </citation>
    <scope>NUCLEOTIDE SEQUENCE</scope>
</reference>
<accession>A0A0E9XDE0</accession>
<organism evidence="1">
    <name type="scientific">Anguilla anguilla</name>
    <name type="common">European freshwater eel</name>
    <name type="synonym">Muraena anguilla</name>
    <dbReference type="NCBI Taxonomy" id="7936"/>
    <lineage>
        <taxon>Eukaryota</taxon>
        <taxon>Metazoa</taxon>
        <taxon>Chordata</taxon>
        <taxon>Craniata</taxon>
        <taxon>Vertebrata</taxon>
        <taxon>Euteleostomi</taxon>
        <taxon>Actinopterygii</taxon>
        <taxon>Neopterygii</taxon>
        <taxon>Teleostei</taxon>
        <taxon>Anguilliformes</taxon>
        <taxon>Anguillidae</taxon>
        <taxon>Anguilla</taxon>
    </lineage>
</organism>
<evidence type="ECO:0000313" key="1">
    <source>
        <dbReference type="EMBL" id="JAH99713.1"/>
    </source>
</evidence>
<proteinExistence type="predicted"/>
<name>A0A0E9XDE0_ANGAN</name>
<dbReference type="EMBL" id="GBXM01008864">
    <property type="protein sequence ID" value="JAH99713.1"/>
    <property type="molecule type" value="Transcribed_RNA"/>
</dbReference>
<dbReference type="AlphaFoldDB" id="A0A0E9XDE0"/>
<sequence>MATHSGTQLKGSFPLTSLYMKRYERMDLHRVNKVKPDHSGGQRFGIKKLHACTVSP</sequence>
<reference evidence="1" key="2">
    <citation type="journal article" date="2015" name="Fish Shellfish Immunol.">
        <title>Early steps in the European eel (Anguilla anguilla)-Vibrio vulnificus interaction in the gills: Role of the RtxA13 toxin.</title>
        <authorList>
            <person name="Callol A."/>
            <person name="Pajuelo D."/>
            <person name="Ebbesson L."/>
            <person name="Teles M."/>
            <person name="MacKenzie S."/>
            <person name="Amaro C."/>
        </authorList>
    </citation>
    <scope>NUCLEOTIDE SEQUENCE</scope>
</reference>